<name>A0AAV4HN58_9GAST</name>
<evidence type="ECO:0000313" key="1">
    <source>
        <dbReference type="EMBL" id="GFR98211.1"/>
    </source>
</evidence>
<keyword evidence="2" id="KW-1185">Reference proteome</keyword>
<accession>A0AAV4HN58</accession>
<gene>
    <name evidence="1" type="ORF">ElyMa_006344300</name>
</gene>
<protein>
    <submittedName>
        <fullName evidence="1">Uncharacterized protein</fullName>
    </submittedName>
</protein>
<dbReference type="EMBL" id="BMAT01012728">
    <property type="protein sequence ID" value="GFR98211.1"/>
    <property type="molecule type" value="Genomic_DNA"/>
</dbReference>
<dbReference type="AlphaFoldDB" id="A0AAV4HN58"/>
<dbReference type="Proteomes" id="UP000762676">
    <property type="component" value="Unassembled WGS sequence"/>
</dbReference>
<reference evidence="1 2" key="1">
    <citation type="journal article" date="2021" name="Elife">
        <title>Chloroplast acquisition without the gene transfer in kleptoplastic sea slugs, Plakobranchus ocellatus.</title>
        <authorList>
            <person name="Maeda T."/>
            <person name="Takahashi S."/>
            <person name="Yoshida T."/>
            <person name="Shimamura S."/>
            <person name="Takaki Y."/>
            <person name="Nagai Y."/>
            <person name="Toyoda A."/>
            <person name="Suzuki Y."/>
            <person name="Arimoto A."/>
            <person name="Ishii H."/>
            <person name="Satoh N."/>
            <person name="Nishiyama T."/>
            <person name="Hasebe M."/>
            <person name="Maruyama T."/>
            <person name="Minagawa J."/>
            <person name="Obokata J."/>
            <person name="Shigenobu S."/>
        </authorList>
    </citation>
    <scope>NUCLEOTIDE SEQUENCE [LARGE SCALE GENOMIC DNA]</scope>
</reference>
<sequence length="97" mass="10491">MTGPGLRERPLIQSGETDGTQLDRSFLQIRGILPWGKKTIFSTERLCAPTTITYDLITPVGSVGFTAGDWLTGPVSPSATLNLLRYGLRPPERACSA</sequence>
<organism evidence="1 2">
    <name type="scientific">Elysia marginata</name>
    <dbReference type="NCBI Taxonomy" id="1093978"/>
    <lineage>
        <taxon>Eukaryota</taxon>
        <taxon>Metazoa</taxon>
        <taxon>Spiralia</taxon>
        <taxon>Lophotrochozoa</taxon>
        <taxon>Mollusca</taxon>
        <taxon>Gastropoda</taxon>
        <taxon>Heterobranchia</taxon>
        <taxon>Euthyneura</taxon>
        <taxon>Panpulmonata</taxon>
        <taxon>Sacoglossa</taxon>
        <taxon>Placobranchoidea</taxon>
        <taxon>Plakobranchidae</taxon>
        <taxon>Elysia</taxon>
    </lineage>
</organism>
<comment type="caution">
    <text evidence="1">The sequence shown here is derived from an EMBL/GenBank/DDBJ whole genome shotgun (WGS) entry which is preliminary data.</text>
</comment>
<proteinExistence type="predicted"/>
<evidence type="ECO:0000313" key="2">
    <source>
        <dbReference type="Proteomes" id="UP000762676"/>
    </source>
</evidence>